<evidence type="ECO:0000313" key="3">
    <source>
        <dbReference type="Proteomes" id="UP000283523"/>
    </source>
</evidence>
<accession>A0A418LXL3</accession>
<feature type="domain" description="CHAT" evidence="1">
    <location>
        <begin position="61"/>
        <end position="156"/>
    </location>
</feature>
<dbReference type="InterPro" id="IPR024983">
    <property type="entry name" value="CHAT_dom"/>
</dbReference>
<name>A0A418LXL3_9BACT</name>
<keyword evidence="3" id="KW-1185">Reference proteome</keyword>
<evidence type="ECO:0000313" key="2">
    <source>
        <dbReference type="EMBL" id="RIV18099.1"/>
    </source>
</evidence>
<gene>
    <name evidence="2" type="ORF">DYU11_29530</name>
</gene>
<protein>
    <recommendedName>
        <fullName evidence="1">CHAT domain-containing protein</fullName>
    </recommendedName>
</protein>
<evidence type="ECO:0000259" key="1">
    <source>
        <dbReference type="Pfam" id="PF12770"/>
    </source>
</evidence>
<organism evidence="2 3">
    <name type="scientific">Fibrisoma montanum</name>
    <dbReference type="NCBI Taxonomy" id="2305895"/>
    <lineage>
        <taxon>Bacteria</taxon>
        <taxon>Pseudomonadati</taxon>
        <taxon>Bacteroidota</taxon>
        <taxon>Cytophagia</taxon>
        <taxon>Cytophagales</taxon>
        <taxon>Spirosomataceae</taxon>
        <taxon>Fibrisoma</taxon>
    </lineage>
</organism>
<dbReference type="OrthoDB" id="918292at2"/>
<proteinExistence type="predicted"/>
<dbReference type="RefSeq" id="WP_119671350.1">
    <property type="nucleotide sequence ID" value="NZ_QXED01000013.1"/>
</dbReference>
<dbReference type="Pfam" id="PF12770">
    <property type="entry name" value="CHAT"/>
    <property type="match status" value="1"/>
</dbReference>
<sequence length="395" mass="44303">MASEKLLITTANLTPDFLKQLDRERREIRGAILYDAGELVDLSELNSLDYPSLWDLFGTSSGQAITMLHYIGHSSEEGLLMQGPGGTMQLANDDLSALFKRLPKPLRFVFLNSCCSDTTARALLQAGIPYVVGTSKAISDKTAVLVAKKFYEILGDINQSTTVEDAFEATKRYFKNHPDQPLGQLADDHRGGSMRKSADFPWQLHKRDDLTDEQRNWTLIPPKAPVLSKSTELNALYRVTPKSAAGRPFSFFLSYTIADKEVAQTLVHQIQVAFRLYGKMDSIWQDDSRTDATQRTSQLTDNLNLADFVFLLVNDAFLTNPLLEQVISLTKARFDTGQLSSPPIVLPTVECNWQDSAAGSFNSFPLSGEPVTANMLDEFSNELYNQWMRLMRQKR</sequence>
<comment type="caution">
    <text evidence="2">The sequence shown here is derived from an EMBL/GenBank/DDBJ whole genome shotgun (WGS) entry which is preliminary data.</text>
</comment>
<reference evidence="2 3" key="1">
    <citation type="submission" date="2018-08" db="EMBL/GenBank/DDBJ databases">
        <title>Fibrisoma montanum sp. nov., isolated from Danxia mountain soil.</title>
        <authorList>
            <person name="Huang Y."/>
        </authorList>
    </citation>
    <scope>NUCLEOTIDE SEQUENCE [LARGE SCALE GENOMIC DNA]</scope>
    <source>
        <strain evidence="2 3">HYT19</strain>
    </source>
</reference>
<dbReference type="AlphaFoldDB" id="A0A418LXL3"/>
<dbReference type="Proteomes" id="UP000283523">
    <property type="component" value="Unassembled WGS sequence"/>
</dbReference>
<dbReference type="EMBL" id="QXED01000013">
    <property type="protein sequence ID" value="RIV18099.1"/>
    <property type="molecule type" value="Genomic_DNA"/>
</dbReference>